<dbReference type="EMBL" id="JADGIZ020000050">
    <property type="protein sequence ID" value="KAL2913202.1"/>
    <property type="molecule type" value="Genomic_DNA"/>
</dbReference>
<evidence type="ECO:0000256" key="2">
    <source>
        <dbReference type="ARBA" id="ARBA00007965"/>
    </source>
</evidence>
<dbReference type="PANTHER" id="PTHR10332">
    <property type="entry name" value="EQUILIBRATIVE NUCLEOSIDE TRANSPORTER"/>
    <property type="match status" value="1"/>
</dbReference>
<comment type="similarity">
    <text evidence="2">Belongs to the SLC29A/ENT transporter (TC 2.A.57) family.</text>
</comment>
<comment type="subcellular location">
    <subcellularLocation>
        <location evidence="1">Membrane</location>
        <topology evidence="1">Multi-pass membrane protein</topology>
    </subcellularLocation>
</comment>
<comment type="caution">
    <text evidence="9">The sequence shown here is derived from an EMBL/GenBank/DDBJ whole genome shotgun (WGS) entry which is preliminary data.</text>
</comment>
<evidence type="ECO:0000256" key="3">
    <source>
        <dbReference type="ARBA" id="ARBA00022448"/>
    </source>
</evidence>
<evidence type="ECO:0000256" key="4">
    <source>
        <dbReference type="ARBA" id="ARBA00022692"/>
    </source>
</evidence>
<sequence>MLGPWNTWITAAPYFQTRLAGSPFATSFQSYIAIAFMATNLTSLLAMLRFQHKIDTSARVVGGFVLSAAVFLLAAWMPQWTSLDASAYFGISLVLIAASSVSSALLGGLIGYASAFPPVFVAAISSGQGMAGVVPSVSQLLLLGMSPTGEGTGGPQRATPRFSAIMQAYFSISVVISVVSLGGFVYLLRGGAGRGASRHDADERRGGDAAPDRARGFSSRSRLRSVEDSEEAAAPILSLPSDDDEDDGAPSATRLDVDLAGDDEAAADARGTVTLGQILPAVRPCAAAMVLNFAITLGVFPTLTSFVQSTGQLSGVIAPGLFVPVHFLVFNVADLAGKSLPLIPRLASFAPATLLRATAWRLVFFPLLALCNITVADRSGAALPRVLPLVFGDAAYLAILALLGLTGGWLGTLLFIAGPAAAGHGRGAARAAAVRLGGDVMVVALAIGLLAGSAASFGLRGLVCGCNPFVS</sequence>
<keyword evidence="3" id="KW-0813">Transport</keyword>
<feature type="transmembrane region" description="Helical" evidence="8">
    <location>
        <begin position="354"/>
        <end position="375"/>
    </location>
</feature>
<keyword evidence="10" id="KW-1185">Reference proteome</keyword>
<evidence type="ECO:0000256" key="5">
    <source>
        <dbReference type="ARBA" id="ARBA00022989"/>
    </source>
</evidence>
<feature type="compositionally biased region" description="Basic and acidic residues" evidence="7">
    <location>
        <begin position="197"/>
        <end position="215"/>
    </location>
</feature>
<gene>
    <name evidence="9" type="ORF">HK105_207321</name>
</gene>
<dbReference type="PANTHER" id="PTHR10332:SF88">
    <property type="entry name" value="EQUILIBRATIVE NUCLEOSIDE TRANSPORTER 1, ISOFORM A"/>
    <property type="match status" value="1"/>
</dbReference>
<evidence type="ECO:0000256" key="6">
    <source>
        <dbReference type="ARBA" id="ARBA00023136"/>
    </source>
</evidence>
<dbReference type="PIRSF" id="PIRSF016379">
    <property type="entry name" value="ENT"/>
    <property type="match status" value="1"/>
</dbReference>
<keyword evidence="5 8" id="KW-1133">Transmembrane helix</keyword>
<dbReference type="Pfam" id="PF01733">
    <property type="entry name" value="Nucleoside_tran"/>
    <property type="match status" value="1"/>
</dbReference>
<protein>
    <submittedName>
        <fullName evidence="9">Uncharacterized protein</fullName>
    </submittedName>
</protein>
<feature type="region of interest" description="Disordered" evidence="7">
    <location>
        <begin position="192"/>
        <end position="254"/>
    </location>
</feature>
<feature type="transmembrane region" description="Helical" evidence="8">
    <location>
        <begin position="164"/>
        <end position="188"/>
    </location>
</feature>
<feature type="transmembrane region" description="Helical" evidence="8">
    <location>
        <begin position="313"/>
        <end position="333"/>
    </location>
</feature>
<evidence type="ECO:0000313" key="10">
    <source>
        <dbReference type="Proteomes" id="UP001527925"/>
    </source>
</evidence>
<proteinExistence type="inferred from homology"/>
<evidence type="ECO:0000313" key="9">
    <source>
        <dbReference type="EMBL" id="KAL2913202.1"/>
    </source>
</evidence>
<feature type="transmembrane region" description="Helical" evidence="8">
    <location>
        <begin position="28"/>
        <end position="48"/>
    </location>
</feature>
<feature type="transmembrane region" description="Helical" evidence="8">
    <location>
        <begin position="436"/>
        <end position="459"/>
    </location>
</feature>
<feature type="transmembrane region" description="Helical" evidence="8">
    <location>
        <begin position="395"/>
        <end position="416"/>
    </location>
</feature>
<organism evidence="9 10">
    <name type="scientific">Polyrhizophydium stewartii</name>
    <dbReference type="NCBI Taxonomy" id="2732419"/>
    <lineage>
        <taxon>Eukaryota</taxon>
        <taxon>Fungi</taxon>
        <taxon>Fungi incertae sedis</taxon>
        <taxon>Chytridiomycota</taxon>
        <taxon>Chytridiomycota incertae sedis</taxon>
        <taxon>Chytridiomycetes</taxon>
        <taxon>Rhizophydiales</taxon>
        <taxon>Rhizophydiales incertae sedis</taxon>
        <taxon>Polyrhizophydium</taxon>
    </lineage>
</organism>
<feature type="transmembrane region" description="Helical" evidence="8">
    <location>
        <begin position="89"/>
        <end position="112"/>
    </location>
</feature>
<dbReference type="InterPro" id="IPR002259">
    <property type="entry name" value="Eqnu_transpt"/>
</dbReference>
<evidence type="ECO:0000256" key="8">
    <source>
        <dbReference type="SAM" id="Phobius"/>
    </source>
</evidence>
<name>A0ABR4N116_9FUNG</name>
<accession>A0ABR4N116</accession>
<feature type="transmembrane region" description="Helical" evidence="8">
    <location>
        <begin position="60"/>
        <end position="77"/>
    </location>
</feature>
<keyword evidence="6 8" id="KW-0472">Membrane</keyword>
<evidence type="ECO:0000256" key="7">
    <source>
        <dbReference type="SAM" id="MobiDB-lite"/>
    </source>
</evidence>
<feature type="transmembrane region" description="Helical" evidence="8">
    <location>
        <begin position="285"/>
        <end position="307"/>
    </location>
</feature>
<evidence type="ECO:0000256" key="1">
    <source>
        <dbReference type="ARBA" id="ARBA00004141"/>
    </source>
</evidence>
<feature type="transmembrane region" description="Helical" evidence="8">
    <location>
        <begin position="119"/>
        <end position="144"/>
    </location>
</feature>
<reference evidence="9 10" key="1">
    <citation type="submission" date="2023-09" db="EMBL/GenBank/DDBJ databases">
        <title>Pangenome analysis of Batrachochytrium dendrobatidis and related Chytrids.</title>
        <authorList>
            <person name="Yacoub M.N."/>
            <person name="Stajich J.E."/>
            <person name="James T.Y."/>
        </authorList>
    </citation>
    <scope>NUCLEOTIDE SEQUENCE [LARGE SCALE GENOMIC DNA]</scope>
    <source>
        <strain evidence="9 10">JEL0888</strain>
    </source>
</reference>
<keyword evidence="4 8" id="KW-0812">Transmembrane</keyword>
<dbReference type="Proteomes" id="UP001527925">
    <property type="component" value="Unassembled WGS sequence"/>
</dbReference>
<dbReference type="PRINTS" id="PR01130">
    <property type="entry name" value="DERENTRNSPRT"/>
</dbReference>